<reference evidence="5" key="2">
    <citation type="submission" date="2025-08" db="UniProtKB">
        <authorList>
            <consortium name="Ensembl"/>
        </authorList>
    </citation>
    <scope>IDENTIFICATION</scope>
</reference>
<dbReference type="AlphaFoldDB" id="A0A8C4RNG0"/>
<dbReference type="SUPFAM" id="SSF48726">
    <property type="entry name" value="Immunoglobulin"/>
    <property type="match status" value="1"/>
</dbReference>
<feature type="domain" description="Ig-like" evidence="4">
    <location>
        <begin position="156"/>
        <end position="255"/>
    </location>
</feature>
<accession>A0A8C4RNG0</accession>
<dbReference type="InterPro" id="IPR036179">
    <property type="entry name" value="Ig-like_dom_sf"/>
</dbReference>
<name>A0A8C4RNG0_ERPCA</name>
<feature type="transmembrane region" description="Helical" evidence="2">
    <location>
        <begin position="262"/>
        <end position="280"/>
    </location>
</feature>
<dbReference type="Proteomes" id="UP000694620">
    <property type="component" value="Chromosome 5"/>
</dbReference>
<keyword evidence="2" id="KW-1133">Transmembrane helix</keyword>
<dbReference type="GeneTree" id="ENSGT00940000158944"/>
<feature type="compositionally biased region" description="Basic and acidic residues" evidence="1">
    <location>
        <begin position="293"/>
        <end position="304"/>
    </location>
</feature>
<keyword evidence="6" id="KW-1185">Reference proteome</keyword>
<evidence type="ECO:0000256" key="1">
    <source>
        <dbReference type="SAM" id="MobiDB-lite"/>
    </source>
</evidence>
<protein>
    <submittedName>
        <fullName evidence="5">Embigin</fullName>
    </submittedName>
</protein>
<reference evidence="5" key="3">
    <citation type="submission" date="2025-09" db="UniProtKB">
        <authorList>
            <consortium name="Ensembl"/>
        </authorList>
    </citation>
    <scope>IDENTIFICATION</scope>
</reference>
<keyword evidence="2" id="KW-0812">Transmembrane</keyword>
<dbReference type="InterPro" id="IPR013783">
    <property type="entry name" value="Ig-like_fold"/>
</dbReference>
<reference evidence="5" key="1">
    <citation type="submission" date="2021-06" db="EMBL/GenBank/DDBJ databases">
        <authorList>
            <consortium name="Wellcome Sanger Institute Data Sharing"/>
        </authorList>
    </citation>
    <scope>NUCLEOTIDE SEQUENCE [LARGE SCALE GENOMIC DNA]</scope>
</reference>
<keyword evidence="3" id="KW-0732">Signal</keyword>
<evidence type="ECO:0000313" key="5">
    <source>
        <dbReference type="Ensembl" id="ENSECRP00000004368.1"/>
    </source>
</evidence>
<feature type="chain" id="PRO_5034751395" evidence="3">
    <location>
        <begin position="29"/>
        <end position="321"/>
    </location>
</feature>
<dbReference type="InterPro" id="IPR013106">
    <property type="entry name" value="Ig_V-set"/>
</dbReference>
<dbReference type="Gene3D" id="2.60.40.10">
    <property type="entry name" value="Immunoglobulins"/>
    <property type="match status" value="2"/>
</dbReference>
<evidence type="ECO:0000313" key="6">
    <source>
        <dbReference type="Proteomes" id="UP000694620"/>
    </source>
</evidence>
<dbReference type="PROSITE" id="PS50835">
    <property type="entry name" value="IG_LIKE"/>
    <property type="match status" value="2"/>
</dbReference>
<organism evidence="5 6">
    <name type="scientific">Erpetoichthys calabaricus</name>
    <name type="common">Rope fish</name>
    <name type="synonym">Calamoichthys calabaricus</name>
    <dbReference type="NCBI Taxonomy" id="27687"/>
    <lineage>
        <taxon>Eukaryota</taxon>
        <taxon>Metazoa</taxon>
        <taxon>Chordata</taxon>
        <taxon>Craniata</taxon>
        <taxon>Vertebrata</taxon>
        <taxon>Euteleostomi</taxon>
        <taxon>Actinopterygii</taxon>
        <taxon>Polypteriformes</taxon>
        <taxon>Polypteridae</taxon>
        <taxon>Erpetoichthys</taxon>
    </lineage>
</organism>
<keyword evidence="2" id="KW-0472">Membrane</keyword>
<dbReference type="SMART" id="SM00409">
    <property type="entry name" value="IG"/>
    <property type="match status" value="2"/>
</dbReference>
<evidence type="ECO:0000256" key="3">
    <source>
        <dbReference type="SAM" id="SignalP"/>
    </source>
</evidence>
<feature type="signal peptide" evidence="3">
    <location>
        <begin position="1"/>
        <end position="28"/>
    </location>
</feature>
<dbReference type="Ensembl" id="ENSECRT00000004436.1">
    <property type="protein sequence ID" value="ENSECRP00000004368.1"/>
    <property type="gene ID" value="ENSECRG00000002964.1"/>
</dbReference>
<dbReference type="Pfam" id="PF07686">
    <property type="entry name" value="V-set"/>
    <property type="match status" value="1"/>
</dbReference>
<dbReference type="InterPro" id="IPR007110">
    <property type="entry name" value="Ig-like_dom"/>
</dbReference>
<feature type="region of interest" description="Disordered" evidence="1">
    <location>
        <begin position="288"/>
        <end position="321"/>
    </location>
</feature>
<dbReference type="InterPro" id="IPR003599">
    <property type="entry name" value="Ig_sub"/>
</dbReference>
<proteinExistence type="predicted"/>
<gene>
    <name evidence="5" type="primary">EMB</name>
</gene>
<evidence type="ECO:0000259" key="4">
    <source>
        <dbReference type="PROSITE" id="PS50835"/>
    </source>
</evidence>
<sequence>MLPTRIPSFVIAALLATLSASHFTTVSGNITTDSPIENEEIRNNTSESIMNTTIKNIIIKGYTNPWIKENLELTHQTILDLSCTLTSLPDLPASVTGYWKKDGKEIPGSQTVIEKKDERFHFQNKFPITDSSHLGNYSCVFDLRPEAEARFIVTVPHTEGREKPLISYEGDAIVMVCKAHSHLPNGWTWYRLNGTERNIINATLNPEKFTTAVEKGKKASLKIMGLTQEDSGIFWCSAIYDIGSSEGRIHLKVLSYTVPLKPFLAIAVEVLILVSLILIYEHHTKKKQTITENGKDSEHTEKLTSDGSNGLRDGTARHRNV</sequence>
<feature type="domain" description="Ig-like" evidence="4">
    <location>
        <begin position="65"/>
        <end position="139"/>
    </location>
</feature>
<evidence type="ECO:0000256" key="2">
    <source>
        <dbReference type="SAM" id="Phobius"/>
    </source>
</evidence>